<keyword evidence="1" id="KW-0813">Transport</keyword>
<dbReference type="SUPFAM" id="SSF52540">
    <property type="entry name" value="P-loop containing nucleoside triphosphate hydrolases"/>
    <property type="match status" value="1"/>
</dbReference>
<dbReference type="Pfam" id="PF00005">
    <property type="entry name" value="ABC_tran"/>
    <property type="match status" value="1"/>
</dbReference>
<reference evidence="6" key="1">
    <citation type="submission" date="2017-09" db="EMBL/GenBank/DDBJ databases">
        <title>Depth-based differentiation of microbial function through sediment-hosted aquifers and enrichment of novel symbionts in the deep terrestrial subsurface.</title>
        <authorList>
            <person name="Probst A.J."/>
            <person name="Ladd B."/>
            <person name="Jarett J.K."/>
            <person name="Geller-Mcgrath D.E."/>
            <person name="Sieber C.M.K."/>
            <person name="Emerson J.B."/>
            <person name="Anantharaman K."/>
            <person name="Thomas B.C."/>
            <person name="Malmstrom R."/>
            <person name="Stieglmeier M."/>
            <person name="Klingl A."/>
            <person name="Woyke T."/>
            <person name="Ryan C.M."/>
            <person name="Banfield J.F."/>
        </authorList>
    </citation>
    <scope>NUCLEOTIDE SEQUENCE [LARGE SCALE GENOMIC DNA]</scope>
</reference>
<dbReference type="Proteomes" id="UP000228896">
    <property type="component" value="Unassembled WGS sequence"/>
</dbReference>
<accession>A0A2M7DMW3</accession>
<feature type="domain" description="ABC transporter" evidence="4">
    <location>
        <begin position="4"/>
        <end position="233"/>
    </location>
</feature>
<evidence type="ECO:0000256" key="2">
    <source>
        <dbReference type="ARBA" id="ARBA00022741"/>
    </source>
</evidence>
<dbReference type="InterPro" id="IPR027417">
    <property type="entry name" value="P-loop_NTPase"/>
</dbReference>
<keyword evidence="3 5" id="KW-0067">ATP-binding</keyword>
<dbReference type="PANTHER" id="PTHR42788">
    <property type="entry name" value="TAURINE IMPORT ATP-BINDING PROTEIN-RELATED"/>
    <property type="match status" value="1"/>
</dbReference>
<dbReference type="AlphaFoldDB" id="A0A2M7DMW3"/>
<dbReference type="InterPro" id="IPR017871">
    <property type="entry name" value="ABC_transporter-like_CS"/>
</dbReference>
<comment type="caution">
    <text evidence="5">The sequence shown here is derived from an EMBL/GenBank/DDBJ whole genome shotgun (WGS) entry which is preliminary data.</text>
</comment>
<name>A0A2M7DMW3_9BACT</name>
<dbReference type="SMART" id="SM00382">
    <property type="entry name" value="AAA"/>
    <property type="match status" value="1"/>
</dbReference>
<evidence type="ECO:0000259" key="4">
    <source>
        <dbReference type="PROSITE" id="PS50893"/>
    </source>
</evidence>
<dbReference type="PROSITE" id="PS00211">
    <property type="entry name" value="ABC_TRANSPORTER_1"/>
    <property type="match status" value="1"/>
</dbReference>
<dbReference type="Gene3D" id="3.40.50.300">
    <property type="entry name" value="P-loop containing nucleotide triphosphate hydrolases"/>
    <property type="match status" value="1"/>
</dbReference>
<organism evidence="5 6">
    <name type="scientific">Candidatus Falkowbacteria bacterium CG02_land_8_20_14_3_00_36_14</name>
    <dbReference type="NCBI Taxonomy" id="1974560"/>
    <lineage>
        <taxon>Bacteria</taxon>
        <taxon>Candidatus Falkowiibacteriota</taxon>
    </lineage>
</organism>
<evidence type="ECO:0000256" key="3">
    <source>
        <dbReference type="ARBA" id="ARBA00022840"/>
    </source>
</evidence>
<dbReference type="InterPro" id="IPR003439">
    <property type="entry name" value="ABC_transporter-like_ATP-bd"/>
</dbReference>
<dbReference type="GO" id="GO:0016887">
    <property type="term" value="F:ATP hydrolysis activity"/>
    <property type="evidence" value="ECO:0007669"/>
    <property type="project" value="InterPro"/>
</dbReference>
<sequence>MKLIKVEHINKNFVNNGESLKILGDINFKLDKGETSIILGPSGCGKTTLFNIIAGLIPATKGKIFFGNEEIVSPHKQIGVIFQETRLFPWLKVKENIAFGLKLKNKTNLDEKVVKYIDIVGLKGFENLYPHELSGGMKQRVAVARTLAVEPEFILMDEPFGALDPKTRKKMHELVLEIKEKLDTTILFITHNLKEAVFLADKIYILSALPAKIIKEIEIPKVLRNDKNKIIEIENQITKIMTEA</sequence>
<dbReference type="InterPro" id="IPR003593">
    <property type="entry name" value="AAA+_ATPase"/>
</dbReference>
<dbReference type="GO" id="GO:0005524">
    <property type="term" value="F:ATP binding"/>
    <property type="evidence" value="ECO:0007669"/>
    <property type="project" value="UniProtKB-KW"/>
</dbReference>
<dbReference type="PANTHER" id="PTHR42788:SF13">
    <property type="entry name" value="ALIPHATIC SULFONATES IMPORT ATP-BINDING PROTEIN SSUB"/>
    <property type="match status" value="1"/>
</dbReference>
<gene>
    <name evidence="5" type="ORF">COS18_03365</name>
</gene>
<keyword evidence="2" id="KW-0547">Nucleotide-binding</keyword>
<proteinExistence type="predicted"/>
<protein>
    <submittedName>
        <fullName evidence="5">Nitrate ABC transporter ATP-binding protein</fullName>
    </submittedName>
</protein>
<evidence type="ECO:0000256" key="1">
    <source>
        <dbReference type="ARBA" id="ARBA00022448"/>
    </source>
</evidence>
<evidence type="ECO:0000313" key="6">
    <source>
        <dbReference type="Proteomes" id="UP000228896"/>
    </source>
</evidence>
<dbReference type="PROSITE" id="PS50893">
    <property type="entry name" value="ABC_TRANSPORTER_2"/>
    <property type="match status" value="1"/>
</dbReference>
<dbReference type="CDD" id="cd03293">
    <property type="entry name" value="ABC_NrtD_SsuB_transporters"/>
    <property type="match status" value="1"/>
</dbReference>
<dbReference type="EMBL" id="PETS01000085">
    <property type="protein sequence ID" value="PIV51058.1"/>
    <property type="molecule type" value="Genomic_DNA"/>
</dbReference>
<dbReference type="InterPro" id="IPR050166">
    <property type="entry name" value="ABC_transporter_ATP-bind"/>
</dbReference>
<evidence type="ECO:0000313" key="5">
    <source>
        <dbReference type="EMBL" id="PIV51058.1"/>
    </source>
</evidence>